<evidence type="ECO:0000256" key="1">
    <source>
        <dbReference type="SAM" id="MobiDB-lite"/>
    </source>
</evidence>
<dbReference type="OrthoDB" id="39107at2157"/>
<dbReference type="GeneID" id="8385192"/>
<proteinExistence type="predicted"/>
<evidence type="ECO:0000313" key="2">
    <source>
        <dbReference type="EMBL" id="ACV13044.1"/>
    </source>
</evidence>
<dbReference type="AlphaFoldDB" id="C7NRT9"/>
<gene>
    <name evidence="2" type="ordered locus">Huta_2883</name>
</gene>
<name>C7NRT9_HALUD</name>
<evidence type="ECO:0008006" key="4">
    <source>
        <dbReference type="Google" id="ProtNLM"/>
    </source>
</evidence>
<dbReference type="EMBL" id="CP001687">
    <property type="protein sequence ID" value="ACV13044.1"/>
    <property type="molecule type" value="Genomic_DNA"/>
</dbReference>
<feature type="region of interest" description="Disordered" evidence="1">
    <location>
        <begin position="58"/>
        <end position="96"/>
    </location>
</feature>
<accession>C7NRT9</accession>
<organism evidence="2 3">
    <name type="scientific">Halorhabdus utahensis (strain DSM 12940 / JCM 11049 / AX-2)</name>
    <dbReference type="NCBI Taxonomy" id="519442"/>
    <lineage>
        <taxon>Archaea</taxon>
        <taxon>Methanobacteriati</taxon>
        <taxon>Methanobacteriota</taxon>
        <taxon>Stenosarchaea group</taxon>
        <taxon>Halobacteria</taxon>
        <taxon>Halobacteriales</taxon>
        <taxon>Haloarculaceae</taxon>
        <taxon>Halorhabdus</taxon>
    </lineage>
</organism>
<protein>
    <recommendedName>
        <fullName evidence="4">ATPase</fullName>
    </recommendedName>
</protein>
<dbReference type="eggNOG" id="arCOG04328">
    <property type="taxonomic scope" value="Archaea"/>
</dbReference>
<dbReference type="KEGG" id="hut:Huta_2883"/>
<sequence>MNLLVAGADRVDAGKTTFSTGLIEHTGAPGFKPRAGNDYWFDHDDYRQATESGRLYGKDARRLADASPGDHRPESLNPMHRLWRPKPGSGSGMLGRSDREFLLDRVGDRYVRNGTVELPASARENLPLSDAISVASLKEFNAVMQRTHLPALDSIRETIASRDRAVVESYSDIARPLSDFQPDAVAVVEPRRARIYPGRRYEKACRVASGSATDGQLEERVPAVTDLIEPVASVGLPALGTARRDDPASVAEAYDHAYDALLAAAFE</sequence>
<dbReference type="STRING" id="519442.Huta_2883"/>
<dbReference type="HOGENOM" id="CLU_923186_0_0_2"/>
<feature type="compositionally biased region" description="Basic and acidic residues" evidence="1">
    <location>
        <begin position="58"/>
        <end position="74"/>
    </location>
</feature>
<reference evidence="2 3" key="1">
    <citation type="journal article" date="2009" name="Stand. Genomic Sci.">
        <title>Complete genome sequence of Halorhabdus utahensis type strain (AX-2).</title>
        <authorList>
            <person name="Anderson I."/>
            <person name="Tindall B.J."/>
            <person name="Pomrenke H."/>
            <person name="Goker M."/>
            <person name="Lapidus A."/>
            <person name="Nolan M."/>
            <person name="Copeland A."/>
            <person name="Glavina Del Rio T."/>
            <person name="Chen F."/>
            <person name="Tice H."/>
            <person name="Cheng J.F."/>
            <person name="Lucas S."/>
            <person name="Chertkov O."/>
            <person name="Bruce D."/>
            <person name="Brettin T."/>
            <person name="Detter J.C."/>
            <person name="Han C."/>
            <person name="Goodwin L."/>
            <person name="Land M."/>
            <person name="Hauser L."/>
            <person name="Chang Y.J."/>
            <person name="Jeffries C.D."/>
            <person name="Pitluck S."/>
            <person name="Pati A."/>
            <person name="Mavromatis K."/>
            <person name="Ivanova N."/>
            <person name="Ovchinnikova G."/>
            <person name="Chen A."/>
            <person name="Palaniappan K."/>
            <person name="Chain P."/>
            <person name="Rohde M."/>
            <person name="Bristow J."/>
            <person name="Eisen J.A."/>
            <person name="Markowitz V."/>
            <person name="Hugenholtz P."/>
            <person name="Kyrpides N.C."/>
            <person name="Klenk H.P."/>
        </authorList>
    </citation>
    <scope>NUCLEOTIDE SEQUENCE [LARGE SCALE GENOMIC DNA]</scope>
    <source>
        <strain evidence="3">DSM 12940 / JCM 11049 / AX-2</strain>
    </source>
</reference>
<dbReference type="RefSeq" id="WP_015790606.1">
    <property type="nucleotide sequence ID" value="NC_013158.1"/>
</dbReference>
<evidence type="ECO:0000313" key="3">
    <source>
        <dbReference type="Proteomes" id="UP000002071"/>
    </source>
</evidence>
<dbReference type="Proteomes" id="UP000002071">
    <property type="component" value="Chromosome"/>
</dbReference>
<keyword evidence="3" id="KW-1185">Reference proteome</keyword>